<dbReference type="InterPro" id="IPR000073">
    <property type="entry name" value="AB_hydrolase_1"/>
</dbReference>
<dbReference type="Proteomes" id="UP000278962">
    <property type="component" value="Unassembled WGS sequence"/>
</dbReference>
<dbReference type="Gene3D" id="3.40.50.1820">
    <property type="entry name" value="alpha/beta hydrolase"/>
    <property type="match status" value="1"/>
</dbReference>
<gene>
    <name evidence="3" type="primary">menH</name>
    <name evidence="5" type="ORF">C8N24_5762</name>
</gene>
<organism evidence="5 6">
    <name type="scientific">Solirubrobacter pauli</name>
    <dbReference type="NCBI Taxonomy" id="166793"/>
    <lineage>
        <taxon>Bacteria</taxon>
        <taxon>Bacillati</taxon>
        <taxon>Actinomycetota</taxon>
        <taxon>Thermoleophilia</taxon>
        <taxon>Solirubrobacterales</taxon>
        <taxon>Solirubrobacteraceae</taxon>
        <taxon>Solirubrobacter</taxon>
    </lineage>
</organism>
<dbReference type="GO" id="GO:0009234">
    <property type="term" value="P:menaquinone biosynthetic process"/>
    <property type="evidence" value="ECO:0007669"/>
    <property type="project" value="UniProtKB-UniRule"/>
</dbReference>
<dbReference type="RefSeq" id="WP_121256539.1">
    <property type="nucleotide sequence ID" value="NZ_RBIL01000002.1"/>
</dbReference>
<evidence type="ECO:0000256" key="3">
    <source>
        <dbReference type="HAMAP-Rule" id="MF_01660"/>
    </source>
</evidence>
<keyword evidence="2 3" id="KW-0456">Lyase</keyword>
<name>A0A660L712_9ACTN</name>
<protein>
    <recommendedName>
        <fullName evidence="3">Putative 2-succinyl-6-hydroxy-2,4-cyclohexadiene-1-carboxylate synthase</fullName>
        <shortName evidence="3">SHCHC synthase</shortName>
        <ecNumber evidence="3">4.2.99.20</ecNumber>
    </recommendedName>
</protein>
<dbReference type="UniPathway" id="UPA01057">
    <property type="reaction ID" value="UER00900"/>
</dbReference>
<comment type="catalytic activity">
    <reaction evidence="3">
        <text>5-enolpyruvoyl-6-hydroxy-2-succinyl-cyclohex-3-ene-1-carboxylate = (1R,6R)-6-hydroxy-2-succinyl-cyclohexa-2,4-diene-1-carboxylate + pyruvate</text>
        <dbReference type="Rhea" id="RHEA:25597"/>
        <dbReference type="ChEBI" id="CHEBI:15361"/>
        <dbReference type="ChEBI" id="CHEBI:58689"/>
        <dbReference type="ChEBI" id="CHEBI:58818"/>
        <dbReference type="EC" id="4.2.99.20"/>
    </reaction>
</comment>
<dbReference type="InterPro" id="IPR029058">
    <property type="entry name" value="AB_hydrolase_fold"/>
</dbReference>
<evidence type="ECO:0000256" key="2">
    <source>
        <dbReference type="ARBA" id="ARBA00023239"/>
    </source>
</evidence>
<evidence type="ECO:0000313" key="5">
    <source>
        <dbReference type="EMBL" id="RKQ87733.1"/>
    </source>
</evidence>
<comment type="subunit">
    <text evidence="3">Monomer.</text>
</comment>
<dbReference type="EMBL" id="RBIL01000002">
    <property type="protein sequence ID" value="RKQ87733.1"/>
    <property type="molecule type" value="Genomic_DNA"/>
</dbReference>
<accession>A0A660L712</accession>
<reference evidence="5 6" key="1">
    <citation type="submission" date="2018-10" db="EMBL/GenBank/DDBJ databases">
        <title>Genomic Encyclopedia of Archaeal and Bacterial Type Strains, Phase II (KMG-II): from individual species to whole genera.</title>
        <authorList>
            <person name="Goeker M."/>
        </authorList>
    </citation>
    <scope>NUCLEOTIDE SEQUENCE [LARGE SCALE GENOMIC DNA]</scope>
    <source>
        <strain evidence="5 6">DSM 14954</strain>
    </source>
</reference>
<sequence>MLPPLILLHGFTQTRQSWRRTATALPSRYRVLTPDLPGHGQAAQRTASLDAVTAYLRALAPAAPFTLAGYSMGGRIALHAAFSLPVDRLILIGASPGLADPAERERRRQADAALATKIETIGVEAFAREWGRLPLWDGQSDRVRAAAYADRLRNTPPGLAQALRGFGTGTLAPLWDRLPELTIPVTLITGERDEKFHAIATRMAERLPNAHHVVIPGTGHAPQLEDPDAVAGTIREAIS</sequence>
<dbReference type="OrthoDB" id="63519at2"/>
<keyword evidence="6" id="KW-1185">Reference proteome</keyword>
<evidence type="ECO:0000313" key="6">
    <source>
        <dbReference type="Proteomes" id="UP000278962"/>
    </source>
</evidence>
<feature type="domain" description="AB hydrolase-1" evidence="4">
    <location>
        <begin position="5"/>
        <end position="231"/>
    </location>
</feature>
<comment type="caution">
    <text evidence="5">The sequence shown here is derived from an EMBL/GenBank/DDBJ whole genome shotgun (WGS) entry which is preliminary data.</text>
</comment>
<dbReference type="Pfam" id="PF12697">
    <property type="entry name" value="Abhydrolase_6"/>
    <property type="match status" value="1"/>
</dbReference>
<dbReference type="NCBIfam" id="TIGR03695">
    <property type="entry name" value="menH_SHCHC"/>
    <property type="match status" value="1"/>
</dbReference>
<comment type="pathway">
    <text evidence="3">Quinol/quinone metabolism; 1,4-dihydroxy-2-naphthoate biosynthesis; 1,4-dihydroxy-2-naphthoate from chorismate: step 3/7.</text>
</comment>
<evidence type="ECO:0000259" key="4">
    <source>
        <dbReference type="Pfam" id="PF12697"/>
    </source>
</evidence>
<dbReference type="PANTHER" id="PTHR42916:SF1">
    <property type="entry name" value="PROTEIN PHYLLO, CHLOROPLASTIC"/>
    <property type="match status" value="1"/>
</dbReference>
<dbReference type="AlphaFoldDB" id="A0A660L712"/>
<dbReference type="EC" id="4.2.99.20" evidence="3"/>
<dbReference type="InterPro" id="IPR022485">
    <property type="entry name" value="SHCHC_synthase_MenH"/>
</dbReference>
<keyword evidence="1 3" id="KW-0474">Menaquinone biosynthesis</keyword>
<comment type="function">
    <text evidence="3">Catalyzes a proton abstraction reaction that results in 2,5-elimination of pyruvate from 2-succinyl-5-enolpyruvyl-6-hydroxy-3-cyclohexene-1-carboxylate (SEPHCHC) and the formation of 2-succinyl-6-hydroxy-2,4-cyclohexadiene-1-carboxylate (SHCHC).</text>
</comment>
<dbReference type="HAMAP" id="MF_01660">
    <property type="entry name" value="MenH"/>
    <property type="match status" value="1"/>
</dbReference>
<comment type="similarity">
    <text evidence="3">Belongs to the AB hydrolase superfamily. MenH family.</text>
</comment>
<proteinExistence type="inferred from homology"/>
<dbReference type="GO" id="GO:0070205">
    <property type="term" value="F:2-succinyl-6-hydroxy-2,4-cyclohexadiene-1-carboxylate synthase activity"/>
    <property type="evidence" value="ECO:0007669"/>
    <property type="project" value="UniProtKB-UniRule"/>
</dbReference>
<dbReference type="PANTHER" id="PTHR42916">
    <property type="entry name" value="2-SUCCINYL-5-ENOLPYRUVYL-6-HYDROXY-3-CYCLOHEXENE-1-CARBOXYLATE SYNTHASE"/>
    <property type="match status" value="1"/>
</dbReference>
<evidence type="ECO:0000256" key="1">
    <source>
        <dbReference type="ARBA" id="ARBA00022428"/>
    </source>
</evidence>
<dbReference type="UniPathway" id="UPA00079"/>
<comment type="pathway">
    <text evidence="3">Quinol/quinone metabolism; menaquinone biosynthesis.</text>
</comment>
<dbReference type="SUPFAM" id="SSF53474">
    <property type="entry name" value="alpha/beta-Hydrolases"/>
    <property type="match status" value="1"/>
</dbReference>